<dbReference type="AlphaFoldDB" id="A0A841BUH0"/>
<dbReference type="InterPro" id="IPR011990">
    <property type="entry name" value="TPR-like_helical_dom_sf"/>
</dbReference>
<reference evidence="4 5" key="1">
    <citation type="submission" date="2020-08" db="EMBL/GenBank/DDBJ databases">
        <title>Sequencing the genomes of 1000 actinobacteria strains.</title>
        <authorList>
            <person name="Klenk H.-P."/>
        </authorList>
    </citation>
    <scope>NUCLEOTIDE SEQUENCE [LARGE SCALE GENOMIC DNA]</scope>
    <source>
        <strain evidence="4 5">DSM 45362</strain>
    </source>
</reference>
<dbReference type="PRINTS" id="PR00038">
    <property type="entry name" value="HTHLUXR"/>
</dbReference>
<dbReference type="Gene3D" id="1.10.10.10">
    <property type="entry name" value="Winged helix-like DNA-binding domain superfamily/Winged helix DNA-binding domain"/>
    <property type="match status" value="1"/>
</dbReference>
<name>A0A841BUH0_9ACTN</name>
<evidence type="ECO:0000256" key="2">
    <source>
        <dbReference type="ARBA" id="ARBA00022840"/>
    </source>
</evidence>
<dbReference type="Proteomes" id="UP000587527">
    <property type="component" value="Unassembled WGS sequence"/>
</dbReference>
<sequence length="892" mass="93855">MLVGRDELLAEVLRQLDRCGRVLVTGPPGIGRTSLLDAACRELLAAGRTVWRISPGPGDRTTPHAGLSELLSAVPADQIAALPAPQAASINSVLCRDRERPDPIALRLATLALLRGAAEPVALVLDDLHRLDEASAEVLAYAARGLGAGLVLSRPGTQAAPHGLDRDATEIVVPSLDSGHMVQLLDAHGLTCRAAGQVHAASGGIPRLALAIGAAAHGSSAGSSRVPRSVALLCRELLAQVPAPAGRFLLAAALSAGTSIHVLRRAGLFPGDEVLALAELAGLVLVDAEERVTVRAGALAATVIGDAAEDEVMACHRALADAAFDEPTRLWHASMTVREDGAAAQALAAARLASRAQGNPRRAAEVALRAAELAPADFDRSTIVGWLSDAAADAGIAGDAQLVRRALAGLERHQAPPAERARARLAVFDVAGQDIDDCDELLSTVLVEATGHPGLLSAAHLRLAIRANIAEGSPRRATSHARRAVQYAVIAADRQAEVKALTYLARMQRVIGDVSAEETLATALAVQLPQSEMRVFISPWFVSAKHSLFDDRLHDARHELLALLPVADATGMPDDQIEVLRCLAEVEARLGRCAAALAHARRAVAISERTGLSPGPAWYSAAIAELAGGTLGRARALAEGAVRASTEERDQIYLARGLHIRGLIQLASGDAAGAVRSLRTVRELEQAQDARDPSLLRWHGDFAEALIAVGAVEEATAFLAEVRPVAAELCRMGVLAALDRAEGLRLSVTGLSTEAIDLLWRVGESFARLGMPLEQARTLLALASAQRRRRRWAAAREATLLADSIYREHGASPWEPTAVESPASAGLGLTQADRRLVELVASGATNREIAHAMFLSVKTVESSLTRIYRQVGVRSRVQLSTLVSSGNDKGSP</sequence>
<gene>
    <name evidence="4" type="ORF">F4553_005233</name>
</gene>
<dbReference type="GO" id="GO:0003677">
    <property type="term" value="F:DNA binding"/>
    <property type="evidence" value="ECO:0007669"/>
    <property type="project" value="UniProtKB-KW"/>
</dbReference>
<evidence type="ECO:0000313" key="5">
    <source>
        <dbReference type="Proteomes" id="UP000587527"/>
    </source>
</evidence>
<dbReference type="CDD" id="cd06170">
    <property type="entry name" value="LuxR_C_like"/>
    <property type="match status" value="1"/>
</dbReference>
<dbReference type="EMBL" id="JACHMN010000002">
    <property type="protein sequence ID" value="MBB5871854.1"/>
    <property type="molecule type" value="Genomic_DNA"/>
</dbReference>
<dbReference type="SMART" id="SM00421">
    <property type="entry name" value="HTH_LUXR"/>
    <property type="match status" value="1"/>
</dbReference>
<dbReference type="InterPro" id="IPR000792">
    <property type="entry name" value="Tscrpt_reg_LuxR_C"/>
</dbReference>
<feature type="domain" description="HTH luxR-type" evidence="3">
    <location>
        <begin position="822"/>
        <end position="887"/>
    </location>
</feature>
<comment type="caution">
    <text evidence="4">The sequence shown here is derived from an EMBL/GenBank/DDBJ whole genome shotgun (WGS) entry which is preliminary data.</text>
</comment>
<evidence type="ECO:0000259" key="3">
    <source>
        <dbReference type="PROSITE" id="PS50043"/>
    </source>
</evidence>
<dbReference type="Gene3D" id="3.40.50.300">
    <property type="entry name" value="P-loop containing nucleotide triphosphate hydrolases"/>
    <property type="match status" value="1"/>
</dbReference>
<proteinExistence type="predicted"/>
<dbReference type="Gene3D" id="1.25.40.10">
    <property type="entry name" value="Tetratricopeptide repeat domain"/>
    <property type="match status" value="1"/>
</dbReference>
<dbReference type="PANTHER" id="PTHR16305">
    <property type="entry name" value="TESTICULAR SOLUBLE ADENYLYL CYCLASE"/>
    <property type="match status" value="1"/>
</dbReference>
<dbReference type="InterPro" id="IPR036388">
    <property type="entry name" value="WH-like_DNA-bd_sf"/>
</dbReference>
<dbReference type="InterPro" id="IPR027417">
    <property type="entry name" value="P-loop_NTPase"/>
</dbReference>
<evidence type="ECO:0000256" key="1">
    <source>
        <dbReference type="ARBA" id="ARBA00022741"/>
    </source>
</evidence>
<dbReference type="SUPFAM" id="SSF48452">
    <property type="entry name" value="TPR-like"/>
    <property type="match status" value="1"/>
</dbReference>
<dbReference type="Pfam" id="PF13191">
    <property type="entry name" value="AAA_16"/>
    <property type="match status" value="1"/>
</dbReference>
<dbReference type="Pfam" id="PF00196">
    <property type="entry name" value="GerE"/>
    <property type="match status" value="1"/>
</dbReference>
<keyword evidence="1" id="KW-0547">Nucleotide-binding</keyword>
<dbReference type="GO" id="GO:0006355">
    <property type="term" value="P:regulation of DNA-templated transcription"/>
    <property type="evidence" value="ECO:0007669"/>
    <property type="project" value="InterPro"/>
</dbReference>
<dbReference type="InterPro" id="IPR041664">
    <property type="entry name" value="AAA_16"/>
</dbReference>
<dbReference type="GO" id="GO:0005737">
    <property type="term" value="C:cytoplasm"/>
    <property type="evidence" value="ECO:0007669"/>
    <property type="project" value="TreeGrafter"/>
</dbReference>
<dbReference type="PROSITE" id="PS50043">
    <property type="entry name" value="HTH_LUXR_2"/>
    <property type="match status" value="1"/>
</dbReference>
<evidence type="ECO:0000313" key="4">
    <source>
        <dbReference type="EMBL" id="MBB5871854.1"/>
    </source>
</evidence>
<protein>
    <submittedName>
        <fullName evidence="4">DNA-binding CsgD family transcriptional regulator</fullName>
    </submittedName>
</protein>
<dbReference type="GO" id="GO:0004016">
    <property type="term" value="F:adenylate cyclase activity"/>
    <property type="evidence" value="ECO:0007669"/>
    <property type="project" value="TreeGrafter"/>
</dbReference>
<accession>A0A841BUH0</accession>
<dbReference type="GO" id="GO:0005524">
    <property type="term" value="F:ATP binding"/>
    <property type="evidence" value="ECO:0007669"/>
    <property type="project" value="UniProtKB-KW"/>
</dbReference>
<keyword evidence="4" id="KW-0238">DNA-binding</keyword>
<keyword evidence="5" id="KW-1185">Reference proteome</keyword>
<organism evidence="4 5">
    <name type="scientific">Allocatelliglobosispora scoriae</name>
    <dbReference type="NCBI Taxonomy" id="643052"/>
    <lineage>
        <taxon>Bacteria</taxon>
        <taxon>Bacillati</taxon>
        <taxon>Actinomycetota</taxon>
        <taxon>Actinomycetes</taxon>
        <taxon>Micromonosporales</taxon>
        <taxon>Micromonosporaceae</taxon>
        <taxon>Allocatelliglobosispora</taxon>
    </lineage>
</organism>
<keyword evidence="2" id="KW-0067">ATP-binding</keyword>
<dbReference type="SUPFAM" id="SSF52540">
    <property type="entry name" value="P-loop containing nucleoside triphosphate hydrolases"/>
    <property type="match status" value="1"/>
</dbReference>
<dbReference type="RefSeq" id="WP_184840186.1">
    <property type="nucleotide sequence ID" value="NZ_JACHMN010000002.1"/>
</dbReference>
<dbReference type="SUPFAM" id="SSF46894">
    <property type="entry name" value="C-terminal effector domain of the bipartite response regulators"/>
    <property type="match status" value="1"/>
</dbReference>
<dbReference type="PANTHER" id="PTHR16305:SF35">
    <property type="entry name" value="TRANSCRIPTIONAL ACTIVATOR DOMAIN"/>
    <property type="match status" value="1"/>
</dbReference>
<dbReference type="InterPro" id="IPR016032">
    <property type="entry name" value="Sig_transdc_resp-reg_C-effctor"/>
</dbReference>